<dbReference type="InterPro" id="IPR020103">
    <property type="entry name" value="PsdUridine_synth_cat_dom_sf"/>
</dbReference>
<dbReference type="PROSITE" id="PS01129">
    <property type="entry name" value="PSI_RLU"/>
    <property type="match status" value="1"/>
</dbReference>
<dbReference type="GO" id="GO:0009982">
    <property type="term" value="F:pseudouridine synthase activity"/>
    <property type="evidence" value="ECO:0007669"/>
    <property type="project" value="InterPro"/>
</dbReference>
<dbReference type="GO" id="GO:0000455">
    <property type="term" value="P:enzyme-directed rRNA pseudouridine synthesis"/>
    <property type="evidence" value="ECO:0007669"/>
    <property type="project" value="TreeGrafter"/>
</dbReference>
<dbReference type="GO" id="GO:0003723">
    <property type="term" value="F:RNA binding"/>
    <property type="evidence" value="ECO:0007669"/>
    <property type="project" value="InterPro"/>
</dbReference>
<accession>A0A836IJ67</accession>
<feature type="region of interest" description="Disordered" evidence="1">
    <location>
        <begin position="761"/>
        <end position="780"/>
    </location>
</feature>
<proteinExistence type="predicted"/>
<evidence type="ECO:0000256" key="1">
    <source>
        <dbReference type="SAM" id="MobiDB-lite"/>
    </source>
</evidence>
<feature type="compositionally biased region" description="Polar residues" evidence="1">
    <location>
        <begin position="151"/>
        <end position="160"/>
    </location>
</feature>
<feature type="compositionally biased region" description="Low complexity" evidence="1">
    <location>
        <begin position="161"/>
        <end position="175"/>
    </location>
</feature>
<name>A0A836IJ67_9TRYP</name>
<dbReference type="Proteomes" id="UP000674318">
    <property type="component" value="Unassembled WGS sequence"/>
</dbReference>
<dbReference type="RefSeq" id="XP_067756320.1">
    <property type="nucleotide sequence ID" value="XM_067900136.1"/>
</dbReference>
<dbReference type="InterPro" id="IPR050188">
    <property type="entry name" value="RluA_PseudoU_synthase"/>
</dbReference>
<comment type="caution">
    <text evidence="2">The sequence shown here is derived from an EMBL/GenBank/DDBJ whole genome shotgun (WGS) entry which is preliminary data.</text>
</comment>
<dbReference type="EMBL" id="JAFJZO010000026">
    <property type="protein sequence ID" value="KAG5501873.1"/>
    <property type="molecule type" value="Genomic_DNA"/>
</dbReference>
<feature type="region of interest" description="Disordered" evidence="1">
    <location>
        <begin position="788"/>
        <end position="836"/>
    </location>
</feature>
<keyword evidence="3" id="KW-1185">Reference proteome</keyword>
<protein>
    <recommendedName>
        <fullName evidence="4">Pseudouridine synthase RsuA/RluA-like domain-containing protein</fullName>
    </recommendedName>
</protein>
<dbReference type="PANTHER" id="PTHR21600:SF77">
    <property type="entry name" value="PSEUDOURIDYLATE SYNTHASE PROTEIN, PUTATIVE-RELATED"/>
    <property type="match status" value="1"/>
</dbReference>
<feature type="compositionally biased region" description="Basic and acidic residues" evidence="1">
    <location>
        <begin position="806"/>
        <end position="820"/>
    </location>
</feature>
<dbReference type="InterPro" id="IPR006224">
    <property type="entry name" value="PsdUridine_synth_RluA-like_CS"/>
</dbReference>
<organism evidence="2 3">
    <name type="scientific">Porcisia hertigi</name>
    <dbReference type="NCBI Taxonomy" id="2761500"/>
    <lineage>
        <taxon>Eukaryota</taxon>
        <taxon>Discoba</taxon>
        <taxon>Euglenozoa</taxon>
        <taxon>Kinetoplastea</taxon>
        <taxon>Metakinetoplastina</taxon>
        <taxon>Trypanosomatida</taxon>
        <taxon>Trypanosomatidae</taxon>
        <taxon>Leishmaniinae</taxon>
        <taxon>Porcisia</taxon>
    </lineage>
</organism>
<evidence type="ECO:0000313" key="2">
    <source>
        <dbReference type="EMBL" id="KAG5501873.1"/>
    </source>
</evidence>
<feature type="compositionally biased region" description="Low complexity" evidence="1">
    <location>
        <begin position="933"/>
        <end position="943"/>
    </location>
</feature>
<dbReference type="GeneID" id="94290213"/>
<dbReference type="PANTHER" id="PTHR21600">
    <property type="entry name" value="MITOCHONDRIAL RNA PSEUDOURIDINE SYNTHASE"/>
    <property type="match status" value="1"/>
</dbReference>
<gene>
    <name evidence="2" type="ORF">JKF63_04143</name>
</gene>
<feature type="region of interest" description="Disordered" evidence="1">
    <location>
        <begin position="127"/>
        <end position="184"/>
    </location>
</feature>
<reference evidence="2 3" key="1">
    <citation type="submission" date="2021-02" db="EMBL/GenBank/DDBJ databases">
        <title>Porcisia hertigi Genome sequencing and assembly.</title>
        <authorList>
            <person name="Almutairi H."/>
            <person name="Gatherer D."/>
        </authorList>
    </citation>
    <scope>NUCLEOTIDE SEQUENCE [LARGE SCALE GENOMIC DNA]</scope>
    <source>
        <strain evidence="2 3">C119</strain>
    </source>
</reference>
<dbReference type="KEGG" id="phet:94290213"/>
<dbReference type="OrthoDB" id="424794at2759"/>
<evidence type="ECO:0000313" key="3">
    <source>
        <dbReference type="Proteomes" id="UP000674318"/>
    </source>
</evidence>
<dbReference type="SUPFAM" id="SSF55120">
    <property type="entry name" value="Pseudouridine synthase"/>
    <property type="match status" value="3"/>
</dbReference>
<dbReference type="Gene3D" id="3.30.2350.10">
    <property type="entry name" value="Pseudouridine synthase"/>
    <property type="match status" value="2"/>
</dbReference>
<dbReference type="AlphaFoldDB" id="A0A836IJ67"/>
<feature type="region of interest" description="Disordered" evidence="1">
    <location>
        <begin position="914"/>
        <end position="944"/>
    </location>
</feature>
<sequence length="1007" mass="106752">MPLSERLCPIAELQRLEEEAWASPVKRALYATRHIPGFPWHTVREMSPPREPSTADAVALFTTGVRRHVIPYDFSFTVFVKGRWVGRRLLEVYAEELPHHTPAYYEACLRRGRLYCVQRSALGQHNTQRRLLKRTAAPSAPVGTTGGVSGNALSQPSLLHTTPMTTTTTSSSEPPQRFDDNCLGTSPVLSRKGEDVVLQHGDVVYHTVHRHEMPVTVGVGGADAVVMTAVCITDYGLICVNKPTGLPTHATGRYNYNSLTSLLEYVLAPKRLVAWLWDEDPLLQSLVSTEHLSPAEKSELYEYYSSSAAHVSCTGSVHQPCEPHPSSKAGSVPCSASSQSNCATATQVSLAGCADLDEVDPDKAPRPCHRLDKVTSGVLLLAVCRDAARRVGSILMRKAKEVEEAVAAELLRPGNEPYASLTHGCKTAPTSVGERTIGSDGNDGDAALPALCASALTSASPPESLQRVLASTYELQKYYLARVCVKSTRAQPASGKVGETETGLQHTLQHVPVTVPSLSASFLSSRHIWHVSGDERYVTAHNARLSRMLSSVGIDRDMALLRTPKPMTSIAALPGVFPSGVLTTLPVPAPGAFTSAAVAAAATLCQCLSALPAITADTPPHRSPQAGTDVGGVDEEAVVLCTPYTGRLHQIRVHLSSLGCPIVGDVVYAHPTGDANVASGSCGDVHLHMARASSRDPGSVPGGFTTSFTEDKTASDVSAGVSCAARLSKENRAFVFFDAAQLPAAYHRFCEAAKTVTDGFDATAAATPPPPPPPADQKTLSCRGEARAVKVGTDGGLQTNRGVKRSRTERNTRDPRESRVTGDTTTFVRQVSPPPKTVSAAIAGGAGAVEGQRNSEPPARWQDEPLCYECAGLLPIVAAGECATGTSAICLHAWVYQLKKDLLLASDDSALSKASSPASGSDVASIPPTTNRLPSASPSLSFPLDRETSARAGSCRAPHVSSSYPLVVDDDFVRFEAPPPAWLFLGGGGGGGVFSTMRRHLHCGPRG</sequence>
<evidence type="ECO:0008006" key="4">
    <source>
        <dbReference type="Google" id="ProtNLM"/>
    </source>
</evidence>